<evidence type="ECO:0000313" key="2">
    <source>
        <dbReference type="EMBL" id="SHL59039.1"/>
    </source>
</evidence>
<dbReference type="InterPro" id="IPR036101">
    <property type="entry name" value="CarD-like/TRCF_RID_sf"/>
</dbReference>
<dbReference type="PANTHER" id="PTHR38447:SF1">
    <property type="entry name" value="RNA POLYMERASE-BINDING TRANSCRIPTION FACTOR CARD"/>
    <property type="match status" value="1"/>
</dbReference>
<dbReference type="Gene3D" id="2.40.10.170">
    <property type="match status" value="1"/>
</dbReference>
<dbReference type="Proteomes" id="UP000184206">
    <property type="component" value="Unassembled WGS sequence"/>
</dbReference>
<evidence type="ECO:0000313" key="3">
    <source>
        <dbReference type="Proteomes" id="UP000184206"/>
    </source>
</evidence>
<evidence type="ECO:0000259" key="1">
    <source>
        <dbReference type="SMART" id="SM01058"/>
    </source>
</evidence>
<dbReference type="STRING" id="1123231.SAMN02745189_00608"/>
<accession>A0A1M7BWS7</accession>
<dbReference type="InterPro" id="IPR042215">
    <property type="entry name" value="CarD-like_C"/>
</dbReference>
<proteinExistence type="predicted"/>
<dbReference type="Gene3D" id="1.20.58.1290">
    <property type="entry name" value="CarD-like, C-terminal domain"/>
    <property type="match status" value="1"/>
</dbReference>
<dbReference type="RefSeq" id="WP_072708132.1">
    <property type="nucleotide sequence ID" value="NZ_FRCF01000002.1"/>
</dbReference>
<dbReference type="Pfam" id="PF02559">
    <property type="entry name" value="CarD_TRCF_RID"/>
    <property type="match status" value="1"/>
</dbReference>
<dbReference type="GO" id="GO:0009303">
    <property type="term" value="P:rRNA transcription"/>
    <property type="evidence" value="ECO:0007669"/>
    <property type="project" value="TreeGrafter"/>
</dbReference>
<feature type="domain" description="CarD-like/TRCF RNAP-interacting" evidence="1">
    <location>
        <begin position="1"/>
        <end position="111"/>
    </location>
</feature>
<dbReference type="InterPro" id="IPR052531">
    <property type="entry name" value="CarD-like_regulator"/>
</dbReference>
<dbReference type="InterPro" id="IPR048792">
    <property type="entry name" value="CarD_C"/>
</dbReference>
<dbReference type="EMBL" id="FRCF01000002">
    <property type="protein sequence ID" value="SHL59039.1"/>
    <property type="molecule type" value="Genomic_DNA"/>
</dbReference>
<keyword evidence="3" id="KW-1185">Reference proteome</keyword>
<gene>
    <name evidence="2" type="ORF">SAMN02745189_00608</name>
</gene>
<dbReference type="AlphaFoldDB" id="A0A1M7BWS7"/>
<protein>
    <submittedName>
        <fullName evidence="2">Transcriptional regulator, CarD family</fullName>
    </submittedName>
</protein>
<dbReference type="Pfam" id="PF21095">
    <property type="entry name" value="CarD_C"/>
    <property type="match status" value="1"/>
</dbReference>
<name>A0A1M7BWS7_9BACL</name>
<dbReference type="SMART" id="SM01058">
    <property type="entry name" value="CarD_TRCF"/>
    <property type="match status" value="1"/>
</dbReference>
<sequence>MYQVGDNIFYPMHGAGQIDAIEEKEVGGEKQQYYIIHMIDDNMKVMIPQKKASKSNIRPVTDMDTIKEILTMMDTEEADVELSWKQRFKANEDRIKTGSLKSCVEVIYDLLRMQKEEKLNSSEKRLLKQAQKFLMSELRLVEGMDKENKDKFISRLSDDHAAIS</sequence>
<organism evidence="2 3">
    <name type="scientific">Lacicoccus alkaliphilus DSM 16010</name>
    <dbReference type="NCBI Taxonomy" id="1123231"/>
    <lineage>
        <taxon>Bacteria</taxon>
        <taxon>Bacillati</taxon>
        <taxon>Bacillota</taxon>
        <taxon>Bacilli</taxon>
        <taxon>Bacillales</taxon>
        <taxon>Salinicoccaceae</taxon>
        <taxon>Lacicoccus</taxon>
    </lineage>
</organism>
<dbReference type="PANTHER" id="PTHR38447">
    <property type="entry name" value="TRANSCRIPTION FACTOR YDEB-RELATED"/>
    <property type="match status" value="1"/>
</dbReference>
<reference evidence="2 3" key="1">
    <citation type="submission" date="2016-11" db="EMBL/GenBank/DDBJ databases">
        <authorList>
            <person name="Jaros S."/>
            <person name="Januszkiewicz K."/>
            <person name="Wedrychowicz H."/>
        </authorList>
    </citation>
    <scope>NUCLEOTIDE SEQUENCE [LARGE SCALE GENOMIC DNA]</scope>
    <source>
        <strain evidence="2 3">DSM 16010</strain>
    </source>
</reference>
<dbReference type="SUPFAM" id="SSF141259">
    <property type="entry name" value="CarD-like"/>
    <property type="match status" value="1"/>
</dbReference>
<dbReference type="InterPro" id="IPR003711">
    <property type="entry name" value="CarD-like/TRCF_RID"/>
</dbReference>